<dbReference type="OrthoDB" id="5428737at2759"/>
<reference evidence="3 4" key="1">
    <citation type="journal article" date="2015" name="Sci. Rep.">
        <title>Chromosome-level genome map provides insights into diverse defense mechanisms in the medicinal fungus Ganoderma sinense.</title>
        <authorList>
            <person name="Zhu Y."/>
            <person name="Xu J."/>
            <person name="Sun C."/>
            <person name="Zhou S."/>
            <person name="Xu H."/>
            <person name="Nelson D.R."/>
            <person name="Qian J."/>
            <person name="Song J."/>
            <person name="Luo H."/>
            <person name="Xiang L."/>
            <person name="Li Y."/>
            <person name="Xu Z."/>
            <person name="Ji A."/>
            <person name="Wang L."/>
            <person name="Lu S."/>
            <person name="Hayward A."/>
            <person name="Sun W."/>
            <person name="Li X."/>
            <person name="Schwartz D.C."/>
            <person name="Wang Y."/>
            <person name="Chen S."/>
        </authorList>
    </citation>
    <scope>NUCLEOTIDE SEQUENCE [LARGE SCALE GENOMIC DNA]</scope>
    <source>
        <strain evidence="3 4">ZZ0214-1</strain>
    </source>
</reference>
<dbReference type="AlphaFoldDB" id="A0A2G8SR79"/>
<feature type="compositionally biased region" description="Basic and acidic residues" evidence="1">
    <location>
        <begin position="251"/>
        <end position="267"/>
    </location>
</feature>
<feature type="region of interest" description="Disordered" evidence="1">
    <location>
        <begin position="133"/>
        <end position="155"/>
    </location>
</feature>
<sequence length="279" mass="31812">MPMRHAQRKHIIHSLNSLLYQLHTISFLLSPRLWPLLCRIATQFQFSRPRDIDPQRSLRFWFILVVLVNLQSFYNHVLRGPAAERSIVLDFVGLAHKPSKAFLLCLDSSIVFLEFILITIAYETSFVLASPPDTSDPLQPDPIPPTTVSPLPIDDPDIKPLVPTVTSYENQPEYIVDIRLRPLLQRLRHPPTPPPPQQTSLNEELLPLPNTTSFQLSQSINMLVRAQARMRERAARTAEAQRANRSAGESQRTRERRLGEVREERRVPGALDGEGEDDA</sequence>
<evidence type="ECO:0000313" key="3">
    <source>
        <dbReference type="EMBL" id="PIL36088.1"/>
    </source>
</evidence>
<name>A0A2G8SR79_9APHY</name>
<comment type="caution">
    <text evidence="3">The sequence shown here is derived from an EMBL/GenBank/DDBJ whole genome shotgun (WGS) entry which is preliminary data.</text>
</comment>
<evidence type="ECO:0000313" key="4">
    <source>
        <dbReference type="Proteomes" id="UP000230002"/>
    </source>
</evidence>
<feature type="region of interest" description="Disordered" evidence="1">
    <location>
        <begin position="233"/>
        <end position="279"/>
    </location>
</feature>
<feature type="domain" description="DUF1746" evidence="2">
    <location>
        <begin position="14"/>
        <end position="116"/>
    </location>
</feature>
<dbReference type="InterPro" id="IPR013715">
    <property type="entry name" value="DUF1746"/>
</dbReference>
<evidence type="ECO:0000256" key="1">
    <source>
        <dbReference type="SAM" id="MobiDB-lite"/>
    </source>
</evidence>
<organism evidence="3 4">
    <name type="scientific">Ganoderma sinense ZZ0214-1</name>
    <dbReference type="NCBI Taxonomy" id="1077348"/>
    <lineage>
        <taxon>Eukaryota</taxon>
        <taxon>Fungi</taxon>
        <taxon>Dikarya</taxon>
        <taxon>Basidiomycota</taxon>
        <taxon>Agaricomycotina</taxon>
        <taxon>Agaricomycetes</taxon>
        <taxon>Polyporales</taxon>
        <taxon>Polyporaceae</taxon>
        <taxon>Ganoderma</taxon>
    </lineage>
</organism>
<dbReference type="Proteomes" id="UP000230002">
    <property type="component" value="Unassembled WGS sequence"/>
</dbReference>
<dbReference type="Pfam" id="PF08508">
    <property type="entry name" value="DUF1746"/>
    <property type="match status" value="1"/>
</dbReference>
<evidence type="ECO:0000259" key="2">
    <source>
        <dbReference type="Pfam" id="PF08508"/>
    </source>
</evidence>
<dbReference type="EMBL" id="AYKW01000002">
    <property type="protein sequence ID" value="PIL36088.1"/>
    <property type="molecule type" value="Genomic_DNA"/>
</dbReference>
<gene>
    <name evidence="3" type="ORF">GSI_01748</name>
</gene>
<proteinExistence type="predicted"/>
<keyword evidence="4" id="KW-1185">Reference proteome</keyword>
<protein>
    <recommendedName>
        <fullName evidence="2">DUF1746 domain-containing protein</fullName>
    </recommendedName>
</protein>
<accession>A0A2G8SR79</accession>